<keyword evidence="7" id="KW-0547">Nucleotide-binding</keyword>
<comment type="catalytic activity">
    <reaction evidence="1">
        <text>ATP + protein L-histidine = ADP + protein N-phospho-L-histidine.</text>
        <dbReference type="EC" id="2.7.13.3"/>
    </reaction>
</comment>
<evidence type="ECO:0000256" key="8">
    <source>
        <dbReference type="ARBA" id="ARBA00022777"/>
    </source>
</evidence>
<dbReference type="GO" id="GO:0005524">
    <property type="term" value="F:ATP binding"/>
    <property type="evidence" value="ECO:0007669"/>
    <property type="project" value="UniProtKB-KW"/>
</dbReference>
<keyword evidence="9" id="KW-0067">ATP-binding</keyword>
<evidence type="ECO:0000313" key="13">
    <source>
        <dbReference type="EMBL" id="MDZ7543079.1"/>
    </source>
</evidence>
<dbReference type="InterPro" id="IPR004358">
    <property type="entry name" value="Sig_transdc_His_kin-like_C"/>
</dbReference>
<evidence type="ECO:0000256" key="4">
    <source>
        <dbReference type="ARBA" id="ARBA00022475"/>
    </source>
</evidence>
<evidence type="ECO:0000256" key="9">
    <source>
        <dbReference type="ARBA" id="ARBA00022840"/>
    </source>
</evidence>
<dbReference type="PROSITE" id="PS50109">
    <property type="entry name" value="HIS_KIN"/>
    <property type="match status" value="1"/>
</dbReference>
<keyword evidence="5" id="KW-0597">Phosphoprotein</keyword>
<accession>A0AAW9KK04</accession>
<gene>
    <name evidence="13" type="ORF">GNF83_18240</name>
</gene>
<dbReference type="Pfam" id="PF02518">
    <property type="entry name" value="HATPase_c"/>
    <property type="match status" value="1"/>
</dbReference>
<reference evidence="13" key="1">
    <citation type="submission" date="2019-11" db="EMBL/GenBank/DDBJ databases">
        <title>Characterization of Clostridium perfringens isolates from swine manure treated agricultural soils.</title>
        <authorList>
            <person name="Wushke S.T."/>
        </authorList>
    </citation>
    <scope>NUCLEOTIDE SEQUENCE</scope>
    <source>
        <strain evidence="13">X62</strain>
    </source>
</reference>
<keyword evidence="6" id="KW-0808">Transferase</keyword>
<proteinExistence type="predicted"/>
<dbReference type="FunFam" id="3.30.565.10:FF:000023">
    <property type="entry name" value="PAS domain-containing sensor histidine kinase"/>
    <property type="match status" value="1"/>
</dbReference>
<dbReference type="GO" id="GO:0000155">
    <property type="term" value="F:phosphorelay sensor kinase activity"/>
    <property type="evidence" value="ECO:0007669"/>
    <property type="project" value="TreeGrafter"/>
</dbReference>
<dbReference type="EC" id="2.7.13.3" evidence="3"/>
<evidence type="ECO:0000256" key="11">
    <source>
        <dbReference type="ARBA" id="ARBA00023136"/>
    </source>
</evidence>
<organism evidence="13 14">
    <name type="scientific">Clostridium perfringens</name>
    <dbReference type="NCBI Taxonomy" id="1502"/>
    <lineage>
        <taxon>Bacteria</taxon>
        <taxon>Bacillati</taxon>
        <taxon>Bacillota</taxon>
        <taxon>Clostridia</taxon>
        <taxon>Eubacteriales</taxon>
        <taxon>Clostridiaceae</taxon>
        <taxon>Clostridium</taxon>
    </lineage>
</organism>
<keyword evidence="11" id="KW-0472">Membrane</keyword>
<dbReference type="EMBL" id="WNUR01000790">
    <property type="protein sequence ID" value="MDZ7543079.1"/>
    <property type="molecule type" value="Genomic_DNA"/>
</dbReference>
<comment type="caution">
    <text evidence="13">The sequence shown here is derived from an EMBL/GenBank/DDBJ whole genome shotgun (WGS) entry which is preliminary data.</text>
</comment>
<evidence type="ECO:0000256" key="7">
    <source>
        <dbReference type="ARBA" id="ARBA00022741"/>
    </source>
</evidence>
<comment type="subcellular location">
    <subcellularLocation>
        <location evidence="2">Cell membrane</location>
    </subcellularLocation>
</comment>
<keyword evidence="8" id="KW-0418">Kinase</keyword>
<evidence type="ECO:0000256" key="6">
    <source>
        <dbReference type="ARBA" id="ARBA00022679"/>
    </source>
</evidence>
<dbReference type="InterPro" id="IPR036890">
    <property type="entry name" value="HATPase_C_sf"/>
</dbReference>
<dbReference type="SMART" id="SM00387">
    <property type="entry name" value="HATPase_c"/>
    <property type="match status" value="1"/>
</dbReference>
<dbReference type="AlphaFoldDB" id="A0AAW9KK04"/>
<evidence type="ECO:0000313" key="14">
    <source>
        <dbReference type="Proteomes" id="UP001288944"/>
    </source>
</evidence>
<feature type="non-terminal residue" evidence="13">
    <location>
        <position position="1"/>
    </location>
</feature>
<dbReference type="Gene3D" id="3.30.565.10">
    <property type="entry name" value="Histidine kinase-like ATPase, C-terminal domain"/>
    <property type="match status" value="1"/>
</dbReference>
<dbReference type="PRINTS" id="PR00344">
    <property type="entry name" value="BCTRLSENSOR"/>
</dbReference>
<dbReference type="GO" id="GO:0005886">
    <property type="term" value="C:plasma membrane"/>
    <property type="evidence" value="ECO:0007669"/>
    <property type="project" value="UniProtKB-SubCell"/>
</dbReference>
<name>A0AAW9KK04_CLOPF</name>
<dbReference type="PANTHER" id="PTHR43547:SF2">
    <property type="entry name" value="HYBRID SIGNAL TRANSDUCTION HISTIDINE KINASE C"/>
    <property type="match status" value="1"/>
</dbReference>
<evidence type="ECO:0000259" key="12">
    <source>
        <dbReference type="PROSITE" id="PS50109"/>
    </source>
</evidence>
<evidence type="ECO:0000256" key="10">
    <source>
        <dbReference type="ARBA" id="ARBA00023012"/>
    </source>
</evidence>
<dbReference type="PANTHER" id="PTHR43547">
    <property type="entry name" value="TWO-COMPONENT HISTIDINE KINASE"/>
    <property type="match status" value="1"/>
</dbReference>
<feature type="non-terminal residue" evidence="13">
    <location>
        <position position="169"/>
    </location>
</feature>
<evidence type="ECO:0000256" key="5">
    <source>
        <dbReference type="ARBA" id="ARBA00022553"/>
    </source>
</evidence>
<dbReference type="InterPro" id="IPR005467">
    <property type="entry name" value="His_kinase_dom"/>
</dbReference>
<dbReference type="SUPFAM" id="SSF55874">
    <property type="entry name" value="ATPase domain of HSP90 chaperone/DNA topoisomerase II/histidine kinase"/>
    <property type="match status" value="1"/>
</dbReference>
<keyword evidence="4" id="KW-1003">Cell membrane</keyword>
<feature type="domain" description="Histidine kinase" evidence="12">
    <location>
        <begin position="1"/>
        <end position="137"/>
    </location>
</feature>
<dbReference type="Proteomes" id="UP001288944">
    <property type="component" value="Unassembled WGS sequence"/>
</dbReference>
<dbReference type="InterPro" id="IPR003594">
    <property type="entry name" value="HATPase_dom"/>
</dbReference>
<evidence type="ECO:0000256" key="2">
    <source>
        <dbReference type="ARBA" id="ARBA00004236"/>
    </source>
</evidence>
<keyword evidence="10" id="KW-0902">Two-component regulatory system</keyword>
<protein>
    <recommendedName>
        <fullName evidence="3">histidine kinase</fullName>
        <ecNumber evidence="3">2.7.13.3</ecNumber>
    </recommendedName>
</protein>
<evidence type="ECO:0000256" key="1">
    <source>
        <dbReference type="ARBA" id="ARBA00000085"/>
    </source>
</evidence>
<evidence type="ECO:0000256" key="3">
    <source>
        <dbReference type="ARBA" id="ARBA00012438"/>
    </source>
</evidence>
<sequence length="169" mass="18993">VIPYIQSKGIELVFDTDIEEKIMCFDPDKIERIVLNLLSNAIKFSNPAGIINISLKDMGNGISFSVKDTGIGIKEDQLNIIFERFKQVNKSFTREQEGSGIGLSLVKALVELHNGSIEVKSSYSEGSEFIVKLPSNMEFCTNKDKTLNNKQKSKYSNVEKVNIEFSDIY</sequence>